<keyword evidence="5 6" id="KW-0472">Membrane</keyword>
<comment type="function">
    <text evidence="6">Catalyzes the transfer of a lysyl group from L-lysyl-tRNA(Lys) to membrane-bound phosphatidylglycerol (PG), which produces lysylphosphatidylglycerol (LPG), a major component of the bacterial membrane with a positive net charge. LPG synthesis contributes to bacterial virulence as it is involved in the resistance mechanism against cationic antimicrobial peptides (CAMP) produces by the host's immune system (defensins, cathelicidins) and by the competing microorganisms.</text>
</comment>
<comment type="caution">
    <text evidence="7">The sequence shown here is derived from an EMBL/GenBank/DDBJ whole genome shotgun (WGS) entry which is preliminary data.</text>
</comment>
<feature type="transmembrane region" description="Helical" evidence="6">
    <location>
        <begin position="162"/>
        <end position="185"/>
    </location>
</feature>
<protein>
    <recommendedName>
        <fullName evidence="6">Phosphatidylglycerol lysyltransferase</fullName>
        <ecNumber evidence="6">2.3.2.3</ecNumber>
    </recommendedName>
    <alternativeName>
        <fullName evidence="6">Lysylphosphatidylglycerol synthase</fullName>
    </alternativeName>
</protein>
<evidence type="ECO:0000313" key="8">
    <source>
        <dbReference type="Proteomes" id="UP000604730"/>
    </source>
</evidence>
<keyword evidence="8" id="KW-1185">Reference proteome</keyword>
<evidence type="ECO:0000256" key="5">
    <source>
        <dbReference type="ARBA" id="ARBA00023136"/>
    </source>
</evidence>
<dbReference type="PANTHER" id="PTHR37693:SF1">
    <property type="entry name" value="INTEGRAL MEMBRANE PROTEIN"/>
    <property type="match status" value="1"/>
</dbReference>
<dbReference type="RefSeq" id="WP_208429682.1">
    <property type="nucleotide sequence ID" value="NZ_JAEPRJ010000001.1"/>
</dbReference>
<comment type="catalytic activity">
    <reaction evidence="6">
        <text>L-lysyl-tRNA(Lys) + a 1,2-diacyl-sn-glycero-3-phospho-(1'-sn-glycerol) = a 1,2-diacyl-sn-glycero-3-phospho-1'-(3'-O-L-lysyl)-sn-glycerol + tRNA(Lys)</text>
        <dbReference type="Rhea" id="RHEA:10668"/>
        <dbReference type="Rhea" id="RHEA-COMP:9696"/>
        <dbReference type="Rhea" id="RHEA-COMP:9697"/>
        <dbReference type="ChEBI" id="CHEBI:64716"/>
        <dbReference type="ChEBI" id="CHEBI:75792"/>
        <dbReference type="ChEBI" id="CHEBI:78442"/>
        <dbReference type="ChEBI" id="CHEBI:78529"/>
        <dbReference type="EC" id="2.3.2.3"/>
    </reaction>
</comment>
<keyword evidence="2" id="KW-1003">Cell membrane</keyword>
<comment type="similarity">
    <text evidence="6">Belongs to the LPG synthase family.</text>
</comment>
<keyword evidence="6" id="KW-0046">Antibiotic resistance</keyword>
<evidence type="ECO:0000313" key="7">
    <source>
        <dbReference type="EMBL" id="MBK5898251.1"/>
    </source>
</evidence>
<keyword evidence="4 6" id="KW-1133">Transmembrane helix</keyword>
<dbReference type="PANTHER" id="PTHR37693">
    <property type="entry name" value="PHOSPHATIDYLGLYCEROL LYSYLTRANSFERASE"/>
    <property type="match status" value="1"/>
</dbReference>
<evidence type="ECO:0000256" key="4">
    <source>
        <dbReference type="ARBA" id="ARBA00022989"/>
    </source>
</evidence>
<keyword evidence="3 6" id="KW-0812">Transmembrane</keyword>
<dbReference type="InterPro" id="IPR022791">
    <property type="entry name" value="L-PG_synthase/AglD"/>
</dbReference>
<evidence type="ECO:0000256" key="3">
    <source>
        <dbReference type="ARBA" id="ARBA00022692"/>
    </source>
</evidence>
<feature type="transmembrane region" description="Helical" evidence="6">
    <location>
        <begin position="324"/>
        <end position="343"/>
    </location>
</feature>
<dbReference type="EMBL" id="JAEPRJ010000001">
    <property type="protein sequence ID" value="MBK5898251.1"/>
    <property type="molecule type" value="Genomic_DNA"/>
</dbReference>
<dbReference type="NCBIfam" id="TIGR00374">
    <property type="entry name" value="flippase-like domain"/>
    <property type="match status" value="1"/>
</dbReference>
<evidence type="ECO:0000256" key="1">
    <source>
        <dbReference type="ARBA" id="ARBA00004651"/>
    </source>
</evidence>
<evidence type="ECO:0000256" key="2">
    <source>
        <dbReference type="ARBA" id="ARBA00022475"/>
    </source>
</evidence>
<keyword evidence="6" id="KW-0443">Lipid metabolism</keyword>
<feature type="transmembrane region" description="Helical" evidence="6">
    <location>
        <begin position="12"/>
        <end position="32"/>
    </location>
</feature>
<dbReference type="Pfam" id="PF03706">
    <property type="entry name" value="LPG_synthase_TM"/>
    <property type="match status" value="1"/>
</dbReference>
<feature type="transmembrane region" description="Helical" evidence="6">
    <location>
        <begin position="53"/>
        <end position="76"/>
    </location>
</feature>
<reference evidence="7 8" key="1">
    <citation type="submission" date="2021-01" db="EMBL/GenBank/DDBJ databases">
        <title>Isolation and description of Catonella massiliensis sp. nov., a novel Catonella species, isolated from a stable periodontitis subject.</title>
        <authorList>
            <person name="Antezack A."/>
            <person name="Boxberger M."/>
            <person name="La Scola B."/>
            <person name="Monnet-Corti V."/>
        </authorList>
    </citation>
    <scope>NUCLEOTIDE SEQUENCE [LARGE SCALE GENOMIC DNA]</scope>
    <source>
        <strain evidence="7 8">Marseille-Q4567</strain>
    </source>
</reference>
<feature type="transmembrane region" description="Helical" evidence="6">
    <location>
        <begin position="239"/>
        <end position="262"/>
    </location>
</feature>
<comment type="subcellular location">
    <subcellularLocation>
        <location evidence="1 6">Cell membrane</location>
        <topology evidence="1 6">Multi-pass membrane protein</topology>
    </subcellularLocation>
</comment>
<dbReference type="EC" id="2.3.2.3" evidence="6"/>
<name>A0ABS1J263_9FIRM</name>
<keyword evidence="6" id="KW-0808">Transferase</keyword>
<gene>
    <name evidence="6" type="primary">mprF</name>
    <name evidence="7" type="ORF">JJN12_10755</name>
</gene>
<sequence>MEQKGNKDVLKNIMWSLVTIVIAVLTITAITSQAKGFSINDAWIMIRHGKKGFMALAMVSVILYIYLEGVAIKYILKHISVDVNHRQAFLYSAADIYFSAITPSASGGQPASFYFMRKDGVSFSKATMCLVLNLLMYSFAIDFVAVLSFVVRPDIFNSFNDFGKVLIVIGFVIMTSLTLFFFMLLKEPKWMDKLGLWGISILGKLKIIRKPEKKRVKWEETVKKYSTVSDLALGKGKMLFVAFLINLAQRVTQISITVFVYLGLGGKFGHMGDIWFSQAFAFVGSNCAPIPGAQGVVDYLMIQGFSQFMSEPVAVHTELLSRGMSFYICIFISLITTVIGYMIKRKRVNN</sequence>
<feature type="transmembrane region" description="Helical" evidence="6">
    <location>
        <begin position="128"/>
        <end position="150"/>
    </location>
</feature>
<accession>A0ABS1J263</accession>
<dbReference type="Proteomes" id="UP000604730">
    <property type="component" value="Unassembled WGS sequence"/>
</dbReference>
<organism evidence="7 8">
    <name type="scientific">Catonella massiliensis</name>
    <dbReference type="NCBI Taxonomy" id="2799636"/>
    <lineage>
        <taxon>Bacteria</taxon>
        <taxon>Bacillati</taxon>
        <taxon>Bacillota</taxon>
        <taxon>Clostridia</taxon>
        <taxon>Lachnospirales</taxon>
        <taxon>Lachnospiraceae</taxon>
        <taxon>Catonella</taxon>
    </lineage>
</organism>
<evidence type="ECO:0000256" key="6">
    <source>
        <dbReference type="RuleBase" id="RU363042"/>
    </source>
</evidence>
<proteinExistence type="inferred from homology"/>